<keyword evidence="6" id="KW-0505">Motor protein</keyword>
<protein>
    <submittedName>
        <fullName evidence="9">Myosin-16</fullName>
    </submittedName>
</protein>
<comment type="caution">
    <text evidence="9">The sequence shown here is derived from an EMBL/GenBank/DDBJ whole genome shotgun (WGS) entry which is preliminary data.</text>
</comment>
<dbReference type="Proteomes" id="UP000727407">
    <property type="component" value="Unassembled WGS sequence"/>
</dbReference>
<dbReference type="SUPFAM" id="SSF52540">
    <property type="entry name" value="P-loop containing nucleoside triphosphate hydrolases"/>
    <property type="match status" value="1"/>
</dbReference>
<keyword evidence="4" id="KW-0175">Coiled coil</keyword>
<keyword evidence="3" id="KW-0067">ATP-binding</keyword>
<gene>
    <name evidence="9" type="ORF">DAT39_011021</name>
</gene>
<keyword evidence="7" id="KW-0009">Actin-binding</keyword>
<feature type="domain" description="Myosin N-terminal SH3-like" evidence="8">
    <location>
        <begin position="35"/>
        <end position="84"/>
    </location>
</feature>
<name>A0A8J4WZI3_CLAMG</name>
<dbReference type="GO" id="GO:0005524">
    <property type="term" value="F:ATP binding"/>
    <property type="evidence" value="ECO:0007669"/>
    <property type="project" value="UniProtKB-KW"/>
</dbReference>
<dbReference type="InterPro" id="IPR008989">
    <property type="entry name" value="Myosin_S1_N"/>
</dbReference>
<dbReference type="EMBL" id="QNUK01000173">
    <property type="protein sequence ID" value="KAF5899264.1"/>
    <property type="molecule type" value="Genomic_DNA"/>
</dbReference>
<dbReference type="AlphaFoldDB" id="A0A8J4WZI3"/>
<dbReference type="OrthoDB" id="10055605at2759"/>
<dbReference type="Gene3D" id="1.20.58.530">
    <property type="match status" value="1"/>
</dbReference>
<evidence type="ECO:0000256" key="1">
    <source>
        <dbReference type="ARBA" id="ARBA00008314"/>
    </source>
</evidence>
<dbReference type="InterPro" id="IPR027417">
    <property type="entry name" value="P-loop_NTPase"/>
</dbReference>
<keyword evidence="2" id="KW-0547">Nucleotide-binding</keyword>
<evidence type="ECO:0000259" key="8">
    <source>
        <dbReference type="PROSITE" id="PS51844"/>
    </source>
</evidence>
<evidence type="ECO:0000256" key="3">
    <source>
        <dbReference type="ARBA" id="ARBA00022840"/>
    </source>
</evidence>
<accession>A0A8J4WZI3</accession>
<evidence type="ECO:0000256" key="6">
    <source>
        <dbReference type="ARBA" id="ARBA00023175"/>
    </source>
</evidence>
<keyword evidence="5" id="KW-0518">Myosin</keyword>
<dbReference type="GO" id="GO:0003774">
    <property type="term" value="F:cytoskeletal motor activity"/>
    <property type="evidence" value="ECO:0007669"/>
    <property type="project" value="InterPro"/>
</dbReference>
<comment type="similarity">
    <text evidence="1">Belongs to the TRAFAC class myosin-kinesin ATPase superfamily. Myosin family.</text>
</comment>
<evidence type="ECO:0000313" key="9">
    <source>
        <dbReference type="EMBL" id="KAF5899264.1"/>
    </source>
</evidence>
<dbReference type="InterPro" id="IPR004009">
    <property type="entry name" value="SH3_Myosin"/>
</dbReference>
<keyword evidence="10" id="KW-1185">Reference proteome</keyword>
<dbReference type="GO" id="GO:0016459">
    <property type="term" value="C:myosin complex"/>
    <property type="evidence" value="ECO:0007669"/>
    <property type="project" value="UniProtKB-KW"/>
</dbReference>
<evidence type="ECO:0000313" key="10">
    <source>
        <dbReference type="Proteomes" id="UP000727407"/>
    </source>
</evidence>
<dbReference type="FunFam" id="2.30.30.360:FF:000001">
    <property type="entry name" value="Myosin heavy chain"/>
    <property type="match status" value="1"/>
</dbReference>
<dbReference type="Pfam" id="PF02736">
    <property type="entry name" value="Myosin_N"/>
    <property type="match status" value="1"/>
</dbReference>
<dbReference type="Gene3D" id="2.30.30.360">
    <property type="entry name" value="Myosin S1 fragment, N-terminal"/>
    <property type="match status" value="1"/>
</dbReference>
<organism evidence="9 10">
    <name type="scientific">Clarias magur</name>
    <name type="common">Asian catfish</name>
    <name type="synonym">Macropteronotus magur</name>
    <dbReference type="NCBI Taxonomy" id="1594786"/>
    <lineage>
        <taxon>Eukaryota</taxon>
        <taxon>Metazoa</taxon>
        <taxon>Chordata</taxon>
        <taxon>Craniata</taxon>
        <taxon>Vertebrata</taxon>
        <taxon>Euteleostomi</taxon>
        <taxon>Actinopterygii</taxon>
        <taxon>Neopterygii</taxon>
        <taxon>Teleostei</taxon>
        <taxon>Ostariophysi</taxon>
        <taxon>Siluriformes</taxon>
        <taxon>Clariidae</taxon>
        <taxon>Clarias</taxon>
    </lineage>
</organism>
<proteinExistence type="inferred from homology"/>
<dbReference type="GO" id="GO:0051015">
    <property type="term" value="F:actin filament binding"/>
    <property type="evidence" value="ECO:0007669"/>
    <property type="project" value="InterPro"/>
</dbReference>
<dbReference type="PROSITE" id="PS51844">
    <property type="entry name" value="SH3_LIKE"/>
    <property type="match status" value="1"/>
</dbReference>
<evidence type="ECO:0000256" key="4">
    <source>
        <dbReference type="ARBA" id="ARBA00023054"/>
    </source>
</evidence>
<reference evidence="9" key="1">
    <citation type="submission" date="2020-07" db="EMBL/GenBank/DDBJ databases">
        <title>Clarias magur genome sequencing, assembly and annotation.</title>
        <authorList>
            <person name="Kushwaha B."/>
            <person name="Kumar R."/>
            <person name="Das P."/>
            <person name="Joshi C.G."/>
            <person name="Kumar D."/>
            <person name="Nagpure N.S."/>
            <person name="Pandey M."/>
            <person name="Agarwal S."/>
            <person name="Srivastava S."/>
            <person name="Singh M."/>
            <person name="Sahoo L."/>
            <person name="Jayasankar P."/>
            <person name="Meher P.K."/>
            <person name="Koringa P.G."/>
            <person name="Iquebal M.A."/>
            <person name="Das S.P."/>
            <person name="Bit A."/>
            <person name="Patnaik S."/>
            <person name="Patel N."/>
            <person name="Shah T.M."/>
            <person name="Hinsu A."/>
            <person name="Jena J.K."/>
        </authorList>
    </citation>
    <scope>NUCLEOTIDE SEQUENCE</scope>
    <source>
        <strain evidence="9">CIFAMagur01</strain>
        <tissue evidence="9">Testis</tissue>
    </source>
</reference>
<sequence length="188" mass="20990">MPGAYRGECGDDVDPMPFLAPSEKGRLEVMNESYDIKKSCWVKDEKGGFVAGEVQAEDGDQVTVKASKNTTLTLRKDDIQKMTPPKFYQASDMANLTFLSEARALDNLRSRCTRTRIHWRIRGKKVIQYFANVGATGGKPPPDCKLMGIFSILEEQCVFPKATDATFKASVYDNHLGKSPNFLKPEKC</sequence>
<evidence type="ECO:0000256" key="2">
    <source>
        <dbReference type="ARBA" id="ARBA00022741"/>
    </source>
</evidence>
<evidence type="ECO:0000256" key="7">
    <source>
        <dbReference type="ARBA" id="ARBA00023203"/>
    </source>
</evidence>
<evidence type="ECO:0000256" key="5">
    <source>
        <dbReference type="ARBA" id="ARBA00023123"/>
    </source>
</evidence>